<evidence type="ECO:0000256" key="1">
    <source>
        <dbReference type="SAM" id="SignalP"/>
    </source>
</evidence>
<dbReference type="Gene3D" id="2.40.128.110">
    <property type="entry name" value="Lipid/polyisoprenoid-binding, YceI-like"/>
    <property type="match status" value="1"/>
</dbReference>
<gene>
    <name evidence="3" type="ORF">DCC81_00985</name>
</gene>
<dbReference type="PROSITE" id="PS51257">
    <property type="entry name" value="PROKAR_LIPOPROTEIN"/>
    <property type="match status" value="1"/>
</dbReference>
<proteinExistence type="predicted"/>
<dbReference type="AlphaFoldDB" id="A0A2T7BKB9"/>
<dbReference type="SUPFAM" id="SSF101874">
    <property type="entry name" value="YceI-like"/>
    <property type="match status" value="1"/>
</dbReference>
<evidence type="ECO:0000259" key="2">
    <source>
        <dbReference type="SMART" id="SM00867"/>
    </source>
</evidence>
<feature type="chain" id="PRO_5015687060" description="Lipid/polyisoprenoid-binding YceI-like domain-containing protein" evidence="1">
    <location>
        <begin position="25"/>
        <end position="222"/>
    </location>
</feature>
<dbReference type="SMART" id="SM00867">
    <property type="entry name" value="YceI"/>
    <property type="match status" value="1"/>
</dbReference>
<keyword evidence="1" id="KW-0732">Signal</keyword>
<dbReference type="Pfam" id="PF04264">
    <property type="entry name" value="YceI"/>
    <property type="match status" value="1"/>
</dbReference>
<name>A0A2T7BKB9_9BACT</name>
<organism evidence="3 4">
    <name type="scientific">Chitinophaga parva</name>
    <dbReference type="NCBI Taxonomy" id="2169414"/>
    <lineage>
        <taxon>Bacteria</taxon>
        <taxon>Pseudomonadati</taxon>
        <taxon>Bacteroidota</taxon>
        <taxon>Chitinophagia</taxon>
        <taxon>Chitinophagales</taxon>
        <taxon>Chitinophagaceae</taxon>
        <taxon>Chitinophaga</taxon>
    </lineage>
</organism>
<evidence type="ECO:0000313" key="3">
    <source>
        <dbReference type="EMBL" id="PUZ28089.1"/>
    </source>
</evidence>
<dbReference type="PANTHER" id="PTHR34406:SF1">
    <property type="entry name" value="PROTEIN YCEI"/>
    <property type="match status" value="1"/>
</dbReference>
<reference evidence="3 4" key="1">
    <citation type="submission" date="2018-04" db="EMBL/GenBank/DDBJ databases">
        <title>Chitinophaga fuyangensis sp. nov., isolated from soil in a chemical factory.</title>
        <authorList>
            <person name="Chen K."/>
        </authorList>
    </citation>
    <scope>NUCLEOTIDE SEQUENCE [LARGE SCALE GENOMIC DNA]</scope>
    <source>
        <strain evidence="3 4">LY-1</strain>
    </source>
</reference>
<dbReference type="InterPro" id="IPR007372">
    <property type="entry name" value="Lipid/polyisoprenoid-bd_YceI"/>
</dbReference>
<feature type="signal peptide" evidence="1">
    <location>
        <begin position="1"/>
        <end position="24"/>
    </location>
</feature>
<sequence length="222" mass="24322">MHIRHVLPALLLLFTLGACQQAPQADVASVTTAQAVAPTEGARLTLDTAHSQVEWVGTKPTGKHHGRFKLSSGTLYMTADSVSGGHFVINMRSLENIDLLSDTTMKNKLESELKGSQFLDVNQFPEATFDVTGISRCLPGNGDGLIMKDATHIVKGNLTIRQVTKNISFPVKIDIAKQHVITDANFNIDRTLWGMTYRTDKSMQDKLINATVNISLHIVANR</sequence>
<dbReference type="Proteomes" id="UP000244450">
    <property type="component" value="Unassembled WGS sequence"/>
</dbReference>
<evidence type="ECO:0000313" key="4">
    <source>
        <dbReference type="Proteomes" id="UP000244450"/>
    </source>
</evidence>
<protein>
    <recommendedName>
        <fullName evidence="2">Lipid/polyisoprenoid-binding YceI-like domain-containing protein</fullName>
    </recommendedName>
</protein>
<keyword evidence="4" id="KW-1185">Reference proteome</keyword>
<comment type="caution">
    <text evidence="3">The sequence shown here is derived from an EMBL/GenBank/DDBJ whole genome shotgun (WGS) entry which is preliminary data.</text>
</comment>
<feature type="domain" description="Lipid/polyisoprenoid-binding YceI-like" evidence="2">
    <location>
        <begin position="43"/>
        <end position="221"/>
    </location>
</feature>
<accession>A0A2T7BKB9</accession>
<dbReference type="InterPro" id="IPR036761">
    <property type="entry name" value="TTHA0802/YceI-like_sf"/>
</dbReference>
<dbReference type="RefSeq" id="WP_108684730.1">
    <property type="nucleotide sequence ID" value="NZ_QCYK01000001.1"/>
</dbReference>
<dbReference type="PANTHER" id="PTHR34406">
    <property type="entry name" value="PROTEIN YCEI"/>
    <property type="match status" value="1"/>
</dbReference>
<dbReference type="EMBL" id="QCYK01000001">
    <property type="protein sequence ID" value="PUZ28089.1"/>
    <property type="molecule type" value="Genomic_DNA"/>
</dbReference>
<dbReference type="OrthoDB" id="951410at2"/>